<feature type="transmembrane region" description="Helical" evidence="3">
    <location>
        <begin position="278"/>
        <end position="298"/>
    </location>
</feature>
<evidence type="ECO:0000256" key="2">
    <source>
        <dbReference type="SAM" id="MobiDB-lite"/>
    </source>
</evidence>
<sequence length="556" mass="55174">MTAPIWMASPPEVHSALLSSGPGPAALLAASGAWSSLSAEYASAAAELSEVLAAVQAGAWEGPSAESYVAAHGPYLAWLTQASANSATAAAQHQTAAAAYTTALAAMPTLAELAANHAIHATLVATNFFGINTIPIALNEADYVRMWIQAAETMSTYQMVAGSAVAAVPATMPAAPIVNPGGEAGAVATQMAAAVPATETGAHLNSADASATQQQATMAATAGSSWQDQLASSLSDITQNILWPLGKLLYPDGWPIPAVPFANAVSAMLMQIPGMSPALATALAWFIFHSLMLVWPLVQAAPALLLAAVPATAAAFGGMAGLAGLAGVAGVAGVSGMAVPPEVDMPAAAATAAPTGAAPAPLTVSGSETSTTNASTTSSAATPSPASTMAGGPAGGDPGAGFGPTTSTTEGLYAVSASGLSAQSSAGSGASRKAQRPVSENDDASASAAASGRDRAHGRRRRRTGLRGYGDEFMEMNIEVEPDWDVPPDRQPALASDRGGGRLGFAGTVGKSSSAQAAGLSTLGENGFGTAPTVPMVPKSWQTDGDDEAGDLREDG</sequence>
<evidence type="ECO:0000313" key="6">
    <source>
        <dbReference type="EMBL" id="ORV63761.1"/>
    </source>
</evidence>
<keyword evidence="3" id="KW-0472">Membrane</keyword>
<dbReference type="InterPro" id="IPR043641">
    <property type="entry name" value="PPE-PPW_C"/>
</dbReference>
<comment type="similarity">
    <text evidence="1">Belongs to the mycobacterial PPE family.</text>
</comment>
<dbReference type="OrthoDB" id="4753487at2"/>
<protein>
    <recommendedName>
        <fullName evidence="8">PPE family protein</fullName>
    </recommendedName>
</protein>
<dbReference type="SUPFAM" id="SSF140459">
    <property type="entry name" value="PE/PPE dimer-like"/>
    <property type="match status" value="1"/>
</dbReference>
<dbReference type="PANTHER" id="PTHR46766">
    <property type="entry name" value="GLUTAMINE-RICH PROTEIN 2"/>
    <property type="match status" value="1"/>
</dbReference>
<reference evidence="6 7" key="1">
    <citation type="submission" date="2016-01" db="EMBL/GenBank/DDBJ databases">
        <title>The new phylogeny of the genus Mycobacterium.</title>
        <authorList>
            <person name="Tarcisio F."/>
            <person name="Conor M."/>
            <person name="Antonella G."/>
            <person name="Elisabetta G."/>
            <person name="Giulia F.S."/>
            <person name="Sara T."/>
            <person name="Anna F."/>
            <person name="Clotilde B."/>
            <person name="Roberto B."/>
            <person name="Veronica D.S."/>
            <person name="Fabio R."/>
            <person name="Monica P."/>
            <person name="Olivier J."/>
            <person name="Enrico T."/>
            <person name="Nicola S."/>
        </authorList>
    </citation>
    <scope>NUCLEOTIDE SEQUENCE [LARGE SCALE GENOMIC DNA]</scope>
    <source>
        <strain evidence="6 7">DSM 45731</strain>
    </source>
</reference>
<dbReference type="InterPro" id="IPR000030">
    <property type="entry name" value="PPE_dom"/>
</dbReference>
<feature type="compositionally biased region" description="Low complexity" evidence="2">
    <location>
        <begin position="356"/>
        <end position="391"/>
    </location>
</feature>
<evidence type="ECO:0000256" key="3">
    <source>
        <dbReference type="SAM" id="Phobius"/>
    </source>
</evidence>
<feature type="compositionally biased region" description="Gly residues" evidence="2">
    <location>
        <begin position="392"/>
        <end position="402"/>
    </location>
</feature>
<keyword evidence="3" id="KW-0812">Transmembrane</keyword>
<evidence type="ECO:0000256" key="1">
    <source>
        <dbReference type="ARBA" id="ARBA00010652"/>
    </source>
</evidence>
<dbReference type="RefSeq" id="WP_085194161.1">
    <property type="nucleotide sequence ID" value="NZ_JACKVI010000007.1"/>
</dbReference>
<feature type="domain" description="PPE-PPW subfamily C-terminal" evidence="5">
    <location>
        <begin position="495"/>
        <end position="541"/>
    </location>
</feature>
<keyword evidence="3" id="KW-1133">Transmembrane helix</keyword>
<dbReference type="InterPro" id="IPR038332">
    <property type="entry name" value="PPE_sf"/>
</dbReference>
<dbReference type="AlphaFoldDB" id="A0A1X1V420"/>
<dbReference type="GO" id="GO:0052572">
    <property type="term" value="P:response to host immune response"/>
    <property type="evidence" value="ECO:0007669"/>
    <property type="project" value="TreeGrafter"/>
</dbReference>
<dbReference type="Pfam" id="PF18878">
    <property type="entry name" value="PPE-PPW"/>
    <property type="match status" value="1"/>
</dbReference>
<evidence type="ECO:0000259" key="4">
    <source>
        <dbReference type="Pfam" id="PF00823"/>
    </source>
</evidence>
<evidence type="ECO:0000259" key="5">
    <source>
        <dbReference type="Pfam" id="PF18878"/>
    </source>
</evidence>
<organism evidence="6 7">
    <name type="scientific">Mycobacterium fragae</name>
    <dbReference type="NCBI Taxonomy" id="1260918"/>
    <lineage>
        <taxon>Bacteria</taxon>
        <taxon>Bacillati</taxon>
        <taxon>Actinomycetota</taxon>
        <taxon>Actinomycetes</taxon>
        <taxon>Mycobacteriales</taxon>
        <taxon>Mycobacteriaceae</taxon>
        <taxon>Mycobacterium</taxon>
    </lineage>
</organism>
<evidence type="ECO:0000313" key="7">
    <source>
        <dbReference type="Proteomes" id="UP000194000"/>
    </source>
</evidence>
<comment type="caution">
    <text evidence="6">The sequence shown here is derived from an EMBL/GenBank/DDBJ whole genome shotgun (WGS) entry which is preliminary data.</text>
</comment>
<evidence type="ECO:0008006" key="8">
    <source>
        <dbReference type="Google" id="ProtNLM"/>
    </source>
</evidence>
<dbReference type="PANTHER" id="PTHR46766:SF1">
    <property type="entry name" value="GLUTAMINE-RICH PROTEIN 2"/>
    <property type="match status" value="1"/>
</dbReference>
<dbReference type="Gene3D" id="1.20.1260.20">
    <property type="entry name" value="PPE superfamily"/>
    <property type="match status" value="1"/>
</dbReference>
<accession>A0A1X1V420</accession>
<dbReference type="Pfam" id="PF00823">
    <property type="entry name" value="PPE"/>
    <property type="match status" value="1"/>
</dbReference>
<proteinExistence type="inferred from homology"/>
<gene>
    <name evidence="6" type="ORF">AWC06_07040</name>
</gene>
<feature type="region of interest" description="Disordered" evidence="2">
    <location>
        <begin position="521"/>
        <end position="556"/>
    </location>
</feature>
<feature type="transmembrane region" description="Helical" evidence="3">
    <location>
        <begin position="304"/>
        <end position="328"/>
    </location>
</feature>
<feature type="domain" description="PPE" evidence="4">
    <location>
        <begin position="6"/>
        <end position="168"/>
    </location>
</feature>
<feature type="region of interest" description="Disordered" evidence="2">
    <location>
        <begin position="356"/>
        <end position="407"/>
    </location>
</feature>
<dbReference type="EMBL" id="LQOW01000005">
    <property type="protein sequence ID" value="ORV63761.1"/>
    <property type="molecule type" value="Genomic_DNA"/>
</dbReference>
<dbReference type="Proteomes" id="UP000194000">
    <property type="component" value="Unassembled WGS sequence"/>
</dbReference>
<dbReference type="FunFam" id="1.20.1260.20:FF:000001">
    <property type="entry name" value="PPE family protein PPE41"/>
    <property type="match status" value="1"/>
</dbReference>
<dbReference type="STRING" id="1260918.AWC06_07040"/>
<feature type="region of interest" description="Disordered" evidence="2">
    <location>
        <begin position="422"/>
        <end position="464"/>
    </location>
</feature>
<name>A0A1X1V420_9MYCO</name>
<feature type="compositionally biased region" description="Low complexity" evidence="2">
    <location>
        <begin position="422"/>
        <end position="431"/>
    </location>
</feature>
<keyword evidence="7" id="KW-1185">Reference proteome</keyword>